<dbReference type="OrthoDB" id="3805721at2759"/>
<name>A0A9P6G6T5_9PLEO</name>
<keyword evidence="3" id="KW-1185">Reference proteome</keyword>
<evidence type="ECO:0000256" key="1">
    <source>
        <dbReference type="SAM" id="MobiDB-lite"/>
    </source>
</evidence>
<organism evidence="2 3">
    <name type="scientific">Paraphaeosphaeria minitans</name>
    <dbReference type="NCBI Taxonomy" id="565426"/>
    <lineage>
        <taxon>Eukaryota</taxon>
        <taxon>Fungi</taxon>
        <taxon>Dikarya</taxon>
        <taxon>Ascomycota</taxon>
        <taxon>Pezizomycotina</taxon>
        <taxon>Dothideomycetes</taxon>
        <taxon>Pleosporomycetidae</taxon>
        <taxon>Pleosporales</taxon>
        <taxon>Massarineae</taxon>
        <taxon>Didymosphaeriaceae</taxon>
        <taxon>Paraphaeosphaeria</taxon>
    </lineage>
</organism>
<protein>
    <submittedName>
        <fullName evidence="2">Uncharacterized protein</fullName>
    </submittedName>
</protein>
<feature type="compositionally biased region" description="Basic and acidic residues" evidence="1">
    <location>
        <begin position="86"/>
        <end position="101"/>
    </location>
</feature>
<evidence type="ECO:0000313" key="2">
    <source>
        <dbReference type="EMBL" id="KAF9730157.1"/>
    </source>
</evidence>
<feature type="region of interest" description="Disordered" evidence="1">
    <location>
        <begin position="86"/>
        <end position="108"/>
    </location>
</feature>
<proteinExistence type="predicted"/>
<accession>A0A9P6G6T5</accession>
<dbReference type="EMBL" id="WJXW01000015">
    <property type="protein sequence ID" value="KAF9730157.1"/>
    <property type="molecule type" value="Genomic_DNA"/>
</dbReference>
<sequence>MDAKKTITKGPHARERPFAHELPINIAALFAHFGCKFDDAEKRVRDIMSYLAALDDRFEELRRKANKDTYTIRKLQDEVNWLKRRRNEIEGVRPGQRDHESRKRVRRA</sequence>
<reference evidence="2" key="1">
    <citation type="journal article" date="2020" name="Mol. Plant Microbe Interact.">
        <title>Genome Sequence of the Biocontrol Agent Coniothyrium minitans strain Conio (IMI 134523).</title>
        <authorList>
            <person name="Patel D."/>
            <person name="Shittu T.A."/>
            <person name="Baroncelli R."/>
            <person name="Muthumeenakshi S."/>
            <person name="Osborne T.H."/>
            <person name="Janganan T.K."/>
            <person name="Sreenivasaprasad S."/>
        </authorList>
    </citation>
    <scope>NUCLEOTIDE SEQUENCE</scope>
    <source>
        <strain evidence="2">Conio</strain>
    </source>
</reference>
<evidence type="ECO:0000313" key="3">
    <source>
        <dbReference type="Proteomes" id="UP000756921"/>
    </source>
</evidence>
<dbReference type="AlphaFoldDB" id="A0A9P6G6T5"/>
<gene>
    <name evidence="2" type="ORF">PMIN01_12090</name>
</gene>
<comment type="caution">
    <text evidence="2">The sequence shown here is derived from an EMBL/GenBank/DDBJ whole genome shotgun (WGS) entry which is preliminary data.</text>
</comment>
<dbReference type="Proteomes" id="UP000756921">
    <property type="component" value="Unassembled WGS sequence"/>
</dbReference>